<feature type="compositionally biased region" description="Basic and acidic residues" evidence="1">
    <location>
        <begin position="1"/>
        <end position="14"/>
    </location>
</feature>
<accession>A0A0W8G4G0</accession>
<dbReference type="EMBL" id="LNQE01000275">
    <property type="protein sequence ID" value="KUG27922.1"/>
    <property type="molecule type" value="Genomic_DNA"/>
</dbReference>
<feature type="region of interest" description="Disordered" evidence="1">
    <location>
        <begin position="1"/>
        <end position="26"/>
    </location>
</feature>
<proteinExistence type="predicted"/>
<sequence length="42" mass="4703">MLLDAENGRFRVGDGPDVPTCGLRPGDEADERRWMMGPLDAW</sequence>
<evidence type="ECO:0000256" key="1">
    <source>
        <dbReference type="SAM" id="MobiDB-lite"/>
    </source>
</evidence>
<evidence type="ECO:0000313" key="2">
    <source>
        <dbReference type="EMBL" id="KUG27922.1"/>
    </source>
</evidence>
<comment type="caution">
    <text evidence="2">The sequence shown here is derived from an EMBL/GenBank/DDBJ whole genome shotgun (WGS) entry which is preliminary data.</text>
</comment>
<protein>
    <submittedName>
        <fullName evidence="2">Uncharacterized protein</fullName>
    </submittedName>
</protein>
<name>A0A0W8G4G0_9ZZZZ</name>
<organism evidence="2">
    <name type="scientific">hydrocarbon metagenome</name>
    <dbReference type="NCBI Taxonomy" id="938273"/>
    <lineage>
        <taxon>unclassified sequences</taxon>
        <taxon>metagenomes</taxon>
        <taxon>ecological metagenomes</taxon>
    </lineage>
</organism>
<reference evidence="2" key="1">
    <citation type="journal article" date="2015" name="Proc. Natl. Acad. Sci. U.S.A.">
        <title>Networks of energetic and metabolic interactions define dynamics in microbial communities.</title>
        <authorList>
            <person name="Embree M."/>
            <person name="Liu J.K."/>
            <person name="Al-Bassam M.M."/>
            <person name="Zengler K."/>
        </authorList>
    </citation>
    <scope>NUCLEOTIDE SEQUENCE</scope>
</reference>
<dbReference type="AlphaFoldDB" id="A0A0W8G4G0"/>
<gene>
    <name evidence="2" type="ORF">ASZ90_002211</name>
</gene>